<dbReference type="PANTHER" id="PTHR35152">
    <property type="entry name" value="DOMAIN SIGNALLING PROTEIN, PUTATIVE (AFU_ORTHOLOGUE AFUA_5G11310)-RELATED"/>
    <property type="match status" value="1"/>
</dbReference>
<dbReference type="PANTHER" id="PTHR35152:SF1">
    <property type="entry name" value="DOMAIN SIGNALLING PROTEIN, PUTATIVE (AFU_ORTHOLOGUE AFUA_5G11310)-RELATED"/>
    <property type="match status" value="1"/>
</dbReference>
<dbReference type="Proteomes" id="UP001596183">
    <property type="component" value="Unassembled WGS sequence"/>
</dbReference>
<reference evidence="5" key="1">
    <citation type="journal article" date="2019" name="Int. J. Syst. Evol. Microbiol.">
        <title>The Global Catalogue of Microorganisms (GCM) 10K type strain sequencing project: providing services to taxonomists for standard genome sequencing and annotation.</title>
        <authorList>
            <consortium name="The Broad Institute Genomics Platform"/>
            <consortium name="The Broad Institute Genome Sequencing Center for Infectious Disease"/>
            <person name="Wu L."/>
            <person name="Ma J."/>
        </authorList>
    </citation>
    <scope>NUCLEOTIDE SEQUENCE [LARGE SCALE GENOMIC DNA]</scope>
    <source>
        <strain evidence="5">JCM 13852</strain>
    </source>
</reference>
<proteinExistence type="predicted"/>
<feature type="transmembrane region" description="Helical" evidence="1">
    <location>
        <begin position="49"/>
        <end position="73"/>
    </location>
</feature>
<organism evidence="4 5">
    <name type="scientific">Streptomyces incanus</name>
    <dbReference type="NCBI Taxonomy" id="887453"/>
    <lineage>
        <taxon>Bacteria</taxon>
        <taxon>Bacillati</taxon>
        <taxon>Actinomycetota</taxon>
        <taxon>Actinomycetes</taxon>
        <taxon>Kitasatosporales</taxon>
        <taxon>Streptomycetaceae</taxon>
        <taxon>Streptomyces</taxon>
    </lineage>
</organism>
<keyword evidence="1" id="KW-0472">Membrane</keyword>
<feature type="transmembrane region" description="Helical" evidence="1">
    <location>
        <begin position="16"/>
        <end position="37"/>
    </location>
</feature>
<evidence type="ECO:0000256" key="1">
    <source>
        <dbReference type="PROSITE-ProRule" id="PRU00244"/>
    </source>
</evidence>
<evidence type="ECO:0000313" key="4">
    <source>
        <dbReference type="EMBL" id="MFC5672235.1"/>
    </source>
</evidence>
<evidence type="ECO:0000259" key="3">
    <source>
        <dbReference type="PROSITE" id="PS50924"/>
    </source>
</evidence>
<protein>
    <submittedName>
        <fullName evidence="4">MHYT domain-containing protein</fullName>
    </submittedName>
</protein>
<feature type="transmembrane region" description="Helical" evidence="1">
    <location>
        <begin position="147"/>
        <end position="166"/>
    </location>
</feature>
<keyword evidence="5" id="KW-1185">Reference proteome</keyword>
<feature type="transmembrane region" description="Helical" evidence="1">
    <location>
        <begin position="85"/>
        <end position="106"/>
    </location>
</feature>
<evidence type="ECO:0000313" key="5">
    <source>
        <dbReference type="Proteomes" id="UP001596183"/>
    </source>
</evidence>
<feature type="transmembrane region" description="Helical" evidence="1">
    <location>
        <begin position="113"/>
        <end position="135"/>
    </location>
</feature>
<comment type="caution">
    <text evidence="4">The sequence shown here is derived from an EMBL/GenBank/DDBJ whole genome shotgun (WGS) entry which is preliminary data.</text>
</comment>
<sequence length="277" mass="28721">MTATLTDFHYGAVTPVISYLMACLGSALGLRCTVRFMRRGVQQSRRIGWLTLGAVSIGCGVWTMHFVAMIGFSVNGAVVEYDTRLTLLSLAVAIAVVAIGVFLVGYRGARPAVLGTAGLITGLGVAAMHYIGMAAMDAGGTIRYDTVAVVLSVLIAVVAATAALWAAVSVRGLWASLGASLVMGIAVTGMHYMGMAAVSVHLEHAGTSSQSSVGLMSFLLAMLAGPVAVLVLAAVVVMFDPEMVLGNDEQTRAVRPSTGGFTPEQSPSRVSHRYEGP</sequence>
<dbReference type="RefSeq" id="WP_381213749.1">
    <property type="nucleotide sequence ID" value="NZ_JBHSPC010000056.1"/>
</dbReference>
<feature type="transmembrane region" description="Helical" evidence="1">
    <location>
        <begin position="173"/>
        <end position="193"/>
    </location>
</feature>
<keyword evidence="1" id="KW-1133">Transmembrane helix</keyword>
<accession>A0ABW0XVH8</accession>
<dbReference type="InterPro" id="IPR005330">
    <property type="entry name" value="MHYT_dom"/>
</dbReference>
<evidence type="ECO:0000256" key="2">
    <source>
        <dbReference type="SAM" id="MobiDB-lite"/>
    </source>
</evidence>
<feature type="region of interest" description="Disordered" evidence="2">
    <location>
        <begin position="251"/>
        <end position="277"/>
    </location>
</feature>
<keyword evidence="1" id="KW-0812">Transmembrane</keyword>
<dbReference type="PROSITE" id="PS50924">
    <property type="entry name" value="MHYT"/>
    <property type="match status" value="1"/>
</dbReference>
<feature type="domain" description="MHYT" evidence="3">
    <location>
        <begin position="10"/>
        <end position="201"/>
    </location>
</feature>
<name>A0ABW0XVH8_9ACTN</name>
<feature type="compositionally biased region" description="Polar residues" evidence="2">
    <location>
        <begin position="259"/>
        <end position="269"/>
    </location>
</feature>
<gene>
    <name evidence="4" type="ORF">ACFP2V_19570</name>
</gene>
<dbReference type="EMBL" id="JBHSPC010000056">
    <property type="protein sequence ID" value="MFC5672235.1"/>
    <property type="molecule type" value="Genomic_DNA"/>
</dbReference>
<dbReference type="Pfam" id="PF03707">
    <property type="entry name" value="MHYT"/>
    <property type="match status" value="2"/>
</dbReference>
<feature type="transmembrane region" description="Helical" evidence="1">
    <location>
        <begin position="213"/>
        <end position="239"/>
    </location>
</feature>